<feature type="transmembrane region" description="Helical" evidence="1">
    <location>
        <begin position="6"/>
        <end position="23"/>
    </location>
</feature>
<dbReference type="AlphaFoldDB" id="A0AA92WKG8"/>
<protein>
    <submittedName>
        <fullName evidence="2">Uncharacterized protein</fullName>
    </submittedName>
</protein>
<evidence type="ECO:0000313" key="2">
    <source>
        <dbReference type="EMBL" id="RHK49932.1"/>
    </source>
</evidence>
<dbReference type="RefSeq" id="WP_119237188.1">
    <property type="nucleotide sequence ID" value="NZ_JBALKD010000090.1"/>
</dbReference>
<evidence type="ECO:0000256" key="1">
    <source>
        <dbReference type="SAM" id="Phobius"/>
    </source>
</evidence>
<keyword evidence="1" id="KW-0812">Transmembrane</keyword>
<sequence>MSDLKNIAKVFGILLIIFGWFFYEFRLYETDDDVKKQILDEEVPKAYDFHVVSCKEYRGFSFVGVGSHGDTIHENLSAFWDLYQKYQKGDRIVKRKGEKTLLLIHHADTACIHLSYKQNDL</sequence>
<organism evidence="2 3">
    <name type="scientific">Segatella copri</name>
    <dbReference type="NCBI Taxonomy" id="165179"/>
    <lineage>
        <taxon>Bacteria</taxon>
        <taxon>Pseudomonadati</taxon>
        <taxon>Bacteroidota</taxon>
        <taxon>Bacteroidia</taxon>
        <taxon>Bacteroidales</taxon>
        <taxon>Prevotellaceae</taxon>
        <taxon>Segatella</taxon>
    </lineage>
</organism>
<gene>
    <name evidence="2" type="ORF">DW064_02265</name>
</gene>
<dbReference type="EMBL" id="QRNN01000005">
    <property type="protein sequence ID" value="RHK49932.1"/>
    <property type="molecule type" value="Genomic_DNA"/>
</dbReference>
<keyword evidence="1" id="KW-1133">Transmembrane helix</keyword>
<name>A0AA92WKG8_9BACT</name>
<keyword evidence="1" id="KW-0472">Membrane</keyword>
<proteinExistence type="predicted"/>
<comment type="caution">
    <text evidence="2">The sequence shown here is derived from an EMBL/GenBank/DDBJ whole genome shotgun (WGS) entry which is preliminary data.</text>
</comment>
<evidence type="ECO:0000313" key="3">
    <source>
        <dbReference type="Proteomes" id="UP000284562"/>
    </source>
</evidence>
<reference evidence="2 3" key="1">
    <citation type="submission" date="2018-08" db="EMBL/GenBank/DDBJ databases">
        <title>A genome reference for cultivated species of the human gut microbiota.</title>
        <authorList>
            <person name="Zou Y."/>
            <person name="Xue W."/>
            <person name="Luo G."/>
        </authorList>
    </citation>
    <scope>NUCLEOTIDE SEQUENCE [LARGE SCALE GENOMIC DNA]</scope>
    <source>
        <strain evidence="2 3">AF43-2</strain>
    </source>
</reference>
<accession>A0AA92WKG8</accession>
<dbReference type="Proteomes" id="UP000284562">
    <property type="component" value="Unassembled WGS sequence"/>
</dbReference>